<evidence type="ECO:0000256" key="1">
    <source>
        <dbReference type="ARBA" id="ARBA00004123"/>
    </source>
</evidence>
<dbReference type="PIRSF" id="PIRSF009415">
    <property type="entry name" value="Hum_TFIIA_gamma"/>
    <property type="match status" value="1"/>
</dbReference>
<comment type="subcellular location">
    <subcellularLocation>
        <location evidence="1">Nucleus</location>
    </subcellularLocation>
</comment>
<accession>A0A8C5JZG3</accession>
<dbReference type="GO" id="GO:0006367">
    <property type="term" value="P:transcription initiation at RNA polymerase II promoter"/>
    <property type="evidence" value="ECO:0007669"/>
    <property type="project" value="InterPro"/>
</dbReference>
<dbReference type="Pfam" id="PF02751">
    <property type="entry name" value="TFIIA_gamma_C"/>
    <property type="match status" value="1"/>
</dbReference>
<evidence type="ECO:0000313" key="8">
    <source>
        <dbReference type="Ensembl" id="ENSJJAP00000000257.1"/>
    </source>
</evidence>
<dbReference type="SUPFAM" id="SSF50784">
    <property type="entry name" value="Transcription factor IIA (TFIIA), beta-barrel domain"/>
    <property type="match status" value="1"/>
</dbReference>
<dbReference type="Proteomes" id="UP000694385">
    <property type="component" value="Unassembled WGS sequence"/>
</dbReference>
<dbReference type="InterPro" id="IPR009088">
    <property type="entry name" value="TFIIA_b-brl"/>
</dbReference>
<evidence type="ECO:0000256" key="6">
    <source>
        <dbReference type="ARBA" id="ARBA00029898"/>
    </source>
</evidence>
<reference evidence="8" key="2">
    <citation type="submission" date="2025-09" db="UniProtKB">
        <authorList>
            <consortium name="Ensembl"/>
        </authorList>
    </citation>
    <scope>IDENTIFICATION</scope>
</reference>
<dbReference type="GeneTree" id="ENSGT00940000165777"/>
<reference evidence="8" key="1">
    <citation type="submission" date="2025-08" db="UniProtKB">
        <authorList>
            <consortium name="Ensembl"/>
        </authorList>
    </citation>
    <scope>IDENTIFICATION</scope>
</reference>
<keyword evidence="9" id="KW-1185">Reference proteome</keyword>
<keyword evidence="3" id="KW-0805">Transcription regulation</keyword>
<keyword evidence="4" id="KW-0804">Transcription</keyword>
<keyword evidence="5" id="KW-0539">Nucleus</keyword>
<organism evidence="8 9">
    <name type="scientific">Jaculus jaculus</name>
    <name type="common">Lesser Egyptian jerboa</name>
    <dbReference type="NCBI Taxonomy" id="51337"/>
    <lineage>
        <taxon>Eukaryota</taxon>
        <taxon>Metazoa</taxon>
        <taxon>Chordata</taxon>
        <taxon>Craniata</taxon>
        <taxon>Vertebrata</taxon>
        <taxon>Euteleostomi</taxon>
        <taxon>Mammalia</taxon>
        <taxon>Eutheria</taxon>
        <taxon>Euarchontoglires</taxon>
        <taxon>Glires</taxon>
        <taxon>Rodentia</taxon>
        <taxon>Myomorpha</taxon>
        <taxon>Dipodoidea</taxon>
        <taxon>Dipodidae</taxon>
        <taxon>Dipodinae</taxon>
        <taxon>Jaculus</taxon>
    </lineage>
</organism>
<dbReference type="Ensembl" id="ENSJJAT00000000285.1">
    <property type="protein sequence ID" value="ENSJJAP00000000257.1"/>
    <property type="gene ID" value="ENSJJAG00000000240.1"/>
</dbReference>
<dbReference type="InterPro" id="IPR003194">
    <property type="entry name" value="TFIIA_gsu"/>
</dbReference>
<sequence>MAYHLYRNTTLGNSCQESLDELIQAQFCDNVWTFVLNGIEFREVTKLIKVDKVKIIACNGKNTGSNATE</sequence>
<feature type="domain" description="Transcription initiation factor IIA gamma subunit C-terminal" evidence="7">
    <location>
        <begin position="27"/>
        <end position="60"/>
    </location>
</feature>
<evidence type="ECO:0000313" key="9">
    <source>
        <dbReference type="Proteomes" id="UP000694385"/>
    </source>
</evidence>
<dbReference type="PANTHER" id="PTHR10966">
    <property type="entry name" value="TRANSCRIPTION INITIATION FACTOR IIA SUBUNIT 2"/>
    <property type="match status" value="1"/>
</dbReference>
<dbReference type="Gene3D" id="1.10.287.190">
    <property type="entry name" value="Transcription factor IIA gamma subunit, alpha-helical domain"/>
    <property type="match status" value="1"/>
</dbReference>
<protein>
    <recommendedName>
        <fullName evidence="6">Transcription initiation factor IIA gamma chain</fullName>
    </recommendedName>
</protein>
<name>A0A8C5JZG3_JACJA</name>
<proteinExistence type="inferred from homology"/>
<evidence type="ECO:0000259" key="7">
    <source>
        <dbReference type="Pfam" id="PF02751"/>
    </source>
</evidence>
<dbReference type="InterPro" id="IPR009083">
    <property type="entry name" value="TFIIA_a-hlx"/>
</dbReference>
<evidence type="ECO:0000256" key="5">
    <source>
        <dbReference type="ARBA" id="ARBA00023242"/>
    </source>
</evidence>
<dbReference type="Gene3D" id="2.30.18.10">
    <property type="entry name" value="Transcription factor IIA (TFIIA), beta-barrel domain"/>
    <property type="match status" value="1"/>
</dbReference>
<evidence type="ECO:0000256" key="4">
    <source>
        <dbReference type="ARBA" id="ARBA00023163"/>
    </source>
</evidence>
<dbReference type="SUPFAM" id="SSF47396">
    <property type="entry name" value="Transcription factor IIA (TFIIA), alpha-helical domain"/>
    <property type="match status" value="1"/>
</dbReference>
<evidence type="ECO:0000256" key="3">
    <source>
        <dbReference type="ARBA" id="ARBA00023015"/>
    </source>
</evidence>
<dbReference type="InterPro" id="IPR015871">
    <property type="entry name" value="TFIIA_gsu_C"/>
</dbReference>
<dbReference type="AlphaFoldDB" id="A0A8C5JZG3"/>
<evidence type="ECO:0000256" key="2">
    <source>
        <dbReference type="ARBA" id="ARBA00007675"/>
    </source>
</evidence>
<comment type="similarity">
    <text evidence="2">Belongs to the TFIIA subunit 2 family.</text>
</comment>
<dbReference type="CDD" id="cd10014">
    <property type="entry name" value="TFIIA_gamma_C"/>
    <property type="match status" value="1"/>
</dbReference>
<dbReference type="GO" id="GO:0005672">
    <property type="term" value="C:transcription factor TFIIA complex"/>
    <property type="evidence" value="ECO:0007669"/>
    <property type="project" value="InterPro"/>
</dbReference>